<feature type="compositionally biased region" description="Acidic residues" evidence="5">
    <location>
        <begin position="324"/>
        <end position="337"/>
    </location>
</feature>
<dbReference type="Proteomes" id="UP000294003">
    <property type="component" value="Unassembled WGS sequence"/>
</dbReference>
<keyword evidence="1 4" id="KW-0479">Metal-binding</keyword>
<evidence type="ECO:0000259" key="6">
    <source>
        <dbReference type="PROSITE" id="PS50103"/>
    </source>
</evidence>
<evidence type="ECO:0000256" key="2">
    <source>
        <dbReference type="ARBA" id="ARBA00022771"/>
    </source>
</evidence>
<keyword evidence="8" id="KW-1185">Reference proteome</keyword>
<dbReference type="Gene3D" id="4.10.1000.10">
    <property type="entry name" value="Zinc finger, CCCH-type"/>
    <property type="match status" value="1"/>
</dbReference>
<organism evidence="7 8">
    <name type="scientific">Monosporascus cannonballus</name>
    <dbReference type="NCBI Taxonomy" id="155416"/>
    <lineage>
        <taxon>Eukaryota</taxon>
        <taxon>Fungi</taxon>
        <taxon>Dikarya</taxon>
        <taxon>Ascomycota</taxon>
        <taxon>Pezizomycotina</taxon>
        <taxon>Sordariomycetes</taxon>
        <taxon>Xylariomycetidae</taxon>
        <taxon>Xylariales</taxon>
        <taxon>Xylariales incertae sedis</taxon>
        <taxon>Monosporascus</taxon>
    </lineage>
</organism>
<feature type="compositionally biased region" description="Low complexity" evidence="5">
    <location>
        <begin position="121"/>
        <end position="130"/>
    </location>
</feature>
<feature type="compositionally biased region" description="Basic and acidic residues" evidence="5">
    <location>
        <begin position="393"/>
        <end position="403"/>
    </location>
</feature>
<dbReference type="PROSITE" id="PS50103">
    <property type="entry name" value="ZF_C3H1"/>
    <property type="match status" value="1"/>
</dbReference>
<dbReference type="InterPro" id="IPR036855">
    <property type="entry name" value="Znf_CCCH_sf"/>
</dbReference>
<feature type="zinc finger region" description="C3H1-type" evidence="4">
    <location>
        <begin position="469"/>
        <end position="497"/>
    </location>
</feature>
<feature type="compositionally biased region" description="Basic and acidic residues" evidence="5">
    <location>
        <begin position="586"/>
        <end position="598"/>
    </location>
</feature>
<dbReference type="EMBL" id="QJNS01000045">
    <property type="protein sequence ID" value="RYO91055.1"/>
    <property type="molecule type" value="Genomic_DNA"/>
</dbReference>
<feature type="compositionally biased region" description="Basic and acidic residues" evidence="5">
    <location>
        <begin position="363"/>
        <end position="378"/>
    </location>
</feature>
<dbReference type="InterPro" id="IPR019496">
    <property type="entry name" value="NUFIP1_cons_dom"/>
</dbReference>
<feature type="compositionally biased region" description="Low complexity" evidence="5">
    <location>
        <begin position="137"/>
        <end position="152"/>
    </location>
</feature>
<sequence>MSGSYHYGPPPPPPATGPRNVDGYYAYPSNPSYASAPPAHRGGVSLGHGHGGGGGGRGGHYQGPGGHGGDYSRVAKEPYPNYPERPFGSSYGAPQPSSYWQGNPQMNPSRNAGPVPVSSHPGGYAFQGYQQPPPPQEYGYSSQTPQSYPPSYHHQQPPEYRSHQWGRGGYQGDRGGHKSDHPMGPPIRIGFDRPGVHNPHNSGAYGQPYNPPPHHQAPVPYPPQPPYSSHPPAPVNAPLPVSTQFSGPSSNRGQFGSNSRGHGRNHFGQSNKGRPFNGNTGGEKFRNQNQRVSHHASSPHSQKSDQGFKKKKRKTNTLGLTPGNDEDSDEGPADEESYWVQKFGNELPAIPNLAAWIAERKANYPTKKRIEEKKKAEALKAAQASDNANTADAKIDSDEEKLGKLQAEMSKVEQRLKEKRKRPANDEGDDMRLDNVNSDMTSIKSDDEKPESLTTHKPASLPPPPLIRADPTSHCKYYATGGKCGKKDKCRFKHDPAVREAALQEQTRNGGRLTLKQRLMLNDKNMEDRETVEAILSLRSNGRILDPQNPEISRRRYAQDASSTLPPAPSSASLPPNPNALGRPSESQHAKAKKDNRPAQRIQQGRDLSGFSNTGSLPRESIPTNHRGF</sequence>
<feature type="compositionally biased region" description="Pro residues" evidence="5">
    <location>
        <begin position="209"/>
        <end position="237"/>
    </location>
</feature>
<accession>A0ABY0HG48</accession>
<feature type="compositionally biased region" description="Polar residues" evidence="5">
    <location>
        <begin position="241"/>
        <end position="260"/>
    </location>
</feature>
<evidence type="ECO:0000256" key="4">
    <source>
        <dbReference type="PROSITE-ProRule" id="PRU00723"/>
    </source>
</evidence>
<feature type="region of interest" description="Disordered" evidence="5">
    <location>
        <begin position="543"/>
        <end position="629"/>
    </location>
</feature>
<feature type="compositionally biased region" description="Polar residues" evidence="5">
    <location>
        <begin position="95"/>
        <end position="110"/>
    </location>
</feature>
<feature type="region of interest" description="Disordered" evidence="5">
    <location>
        <begin position="363"/>
        <end position="471"/>
    </location>
</feature>
<evidence type="ECO:0000256" key="3">
    <source>
        <dbReference type="ARBA" id="ARBA00022833"/>
    </source>
</evidence>
<feature type="compositionally biased region" description="Gly residues" evidence="5">
    <location>
        <begin position="44"/>
        <end position="69"/>
    </location>
</feature>
<feature type="compositionally biased region" description="Polar residues" evidence="5">
    <location>
        <begin position="287"/>
        <end position="301"/>
    </location>
</feature>
<keyword evidence="2 4" id="KW-0863">Zinc-finger</keyword>
<protein>
    <recommendedName>
        <fullName evidence="6">C3H1-type domain-containing protein</fullName>
    </recommendedName>
</protein>
<feature type="domain" description="C3H1-type" evidence="6">
    <location>
        <begin position="469"/>
        <end position="497"/>
    </location>
</feature>
<comment type="caution">
    <text evidence="7">The sequence shown here is derived from an EMBL/GenBank/DDBJ whole genome shotgun (WGS) entry which is preliminary data.</text>
</comment>
<evidence type="ECO:0000313" key="8">
    <source>
        <dbReference type="Proteomes" id="UP000294003"/>
    </source>
</evidence>
<dbReference type="SUPFAM" id="SSF90229">
    <property type="entry name" value="CCCH zinc finger"/>
    <property type="match status" value="1"/>
</dbReference>
<gene>
    <name evidence="7" type="ORF">DL762_002351</name>
</gene>
<feature type="compositionally biased region" description="Low complexity" evidence="5">
    <location>
        <begin position="24"/>
        <end position="43"/>
    </location>
</feature>
<feature type="region of interest" description="Disordered" evidence="5">
    <location>
        <begin position="1"/>
        <end position="340"/>
    </location>
</feature>
<evidence type="ECO:0000313" key="7">
    <source>
        <dbReference type="EMBL" id="RYO91055.1"/>
    </source>
</evidence>
<name>A0ABY0HG48_9PEZI</name>
<reference evidence="7 8" key="1">
    <citation type="submission" date="2018-06" db="EMBL/GenBank/DDBJ databases">
        <title>Complete Genomes of Monosporascus.</title>
        <authorList>
            <person name="Robinson A.J."/>
            <person name="Natvig D.O."/>
        </authorList>
    </citation>
    <scope>NUCLEOTIDE SEQUENCE [LARGE SCALE GENOMIC DNA]</scope>
    <source>
        <strain evidence="7 8">CBS 609.92</strain>
    </source>
</reference>
<evidence type="ECO:0000256" key="5">
    <source>
        <dbReference type="SAM" id="MobiDB-lite"/>
    </source>
</evidence>
<dbReference type="Pfam" id="PF10453">
    <property type="entry name" value="NUFIP1"/>
    <property type="match status" value="1"/>
</dbReference>
<dbReference type="InterPro" id="IPR000571">
    <property type="entry name" value="Znf_CCCH"/>
</dbReference>
<proteinExistence type="predicted"/>
<evidence type="ECO:0000256" key="1">
    <source>
        <dbReference type="ARBA" id="ARBA00022723"/>
    </source>
</evidence>
<keyword evidence="3 4" id="KW-0862">Zinc</keyword>